<dbReference type="NCBIfam" id="TIGR01414">
    <property type="entry name" value="autotrans_barl"/>
    <property type="match status" value="1"/>
</dbReference>
<keyword evidence="3" id="KW-0472">Membrane</keyword>
<evidence type="ECO:0000256" key="3">
    <source>
        <dbReference type="ARBA" id="ARBA00023136"/>
    </source>
</evidence>
<accession>A0ABV2D703</accession>
<evidence type="ECO:0000256" key="5">
    <source>
        <dbReference type="ARBA" id="ARBA00038306"/>
    </source>
</evidence>
<evidence type="ECO:0000259" key="7">
    <source>
        <dbReference type="Pfam" id="PF13505"/>
    </source>
</evidence>
<keyword evidence="2" id="KW-0732">Signal</keyword>
<evidence type="ECO:0000256" key="1">
    <source>
        <dbReference type="ARBA" id="ARBA00004442"/>
    </source>
</evidence>
<evidence type="ECO:0000256" key="2">
    <source>
        <dbReference type="ARBA" id="ARBA00022729"/>
    </source>
</evidence>
<evidence type="ECO:0000313" key="8">
    <source>
        <dbReference type="EMBL" id="MET2825804.1"/>
    </source>
</evidence>
<dbReference type="InterPro" id="IPR006315">
    <property type="entry name" value="OM_autotransptr_brl_dom"/>
</dbReference>
<proteinExistence type="inferred from homology"/>
<sequence length="332" mass="35356">MATTDRESTPALSRTIPVRASPRRRRRVPVRRLPVDAKRQHLAGQTDLTLSTTIRVRPSPRRGRRTMQHRGIDSSWVSAKHISSGERNTFWGGKQTMKTILLATAFILAPVGVASAADINETLPIAAAYDWSGLYAGVHAGYAAGKSNLFIAGGGFGGTSDLNESIDPKGFIGGIHIGANYEMANRFVIGAEADLAYGNADGLTPLNTGGGGVSTLLKSELKWSGSARLRAGYAFDRTLPYITAGVAAAKYEVIGVSAGGPGGEITLHSDSHIGWTVGAGVEHAFTDRWIARAEYRYSDFGSQDLSIAVGLPTATNVDLKTHDIRVGLSYKF</sequence>
<keyword evidence="9" id="KW-1185">Reference proteome</keyword>
<comment type="similarity">
    <text evidence="5">Belongs to the Omp25/RopB family.</text>
</comment>
<dbReference type="RefSeq" id="WP_354457884.1">
    <property type="nucleotide sequence ID" value="NZ_JBEWSZ010000001.1"/>
</dbReference>
<comment type="subcellular location">
    <subcellularLocation>
        <location evidence="1">Cell outer membrane</location>
    </subcellularLocation>
</comment>
<dbReference type="Gene3D" id="2.40.160.20">
    <property type="match status" value="1"/>
</dbReference>
<dbReference type="SUPFAM" id="SSF56925">
    <property type="entry name" value="OMPA-like"/>
    <property type="match status" value="1"/>
</dbReference>
<feature type="domain" description="Outer membrane protein beta-barrel" evidence="7">
    <location>
        <begin position="120"/>
        <end position="332"/>
    </location>
</feature>
<evidence type="ECO:0000256" key="4">
    <source>
        <dbReference type="ARBA" id="ARBA00023237"/>
    </source>
</evidence>
<dbReference type="EMBL" id="JBEWSZ010000001">
    <property type="protein sequence ID" value="MET2825804.1"/>
    <property type="molecule type" value="Genomic_DNA"/>
</dbReference>
<dbReference type="PANTHER" id="PTHR34001:SF3">
    <property type="entry name" value="BLL7405 PROTEIN"/>
    <property type="match status" value="1"/>
</dbReference>
<dbReference type="Pfam" id="PF13505">
    <property type="entry name" value="OMP_b-brl"/>
    <property type="match status" value="1"/>
</dbReference>
<dbReference type="PANTHER" id="PTHR34001">
    <property type="entry name" value="BLL7405 PROTEIN"/>
    <property type="match status" value="1"/>
</dbReference>
<dbReference type="InterPro" id="IPR027385">
    <property type="entry name" value="Beta-barrel_OMP"/>
</dbReference>
<comment type="caution">
    <text evidence="8">The sequence shown here is derived from an EMBL/GenBank/DDBJ whole genome shotgun (WGS) entry which is preliminary data.</text>
</comment>
<evidence type="ECO:0000313" key="9">
    <source>
        <dbReference type="Proteomes" id="UP001548832"/>
    </source>
</evidence>
<gene>
    <name evidence="8" type="ORF">ABVQ20_02310</name>
</gene>
<protein>
    <submittedName>
        <fullName evidence="8">Outer membrane protein</fullName>
    </submittedName>
</protein>
<dbReference type="Proteomes" id="UP001548832">
    <property type="component" value="Unassembled WGS sequence"/>
</dbReference>
<dbReference type="InterPro" id="IPR011250">
    <property type="entry name" value="OMP/PagP_B-barrel"/>
</dbReference>
<evidence type="ECO:0000256" key="6">
    <source>
        <dbReference type="SAM" id="MobiDB-lite"/>
    </source>
</evidence>
<feature type="region of interest" description="Disordered" evidence="6">
    <location>
        <begin position="1"/>
        <end position="27"/>
    </location>
</feature>
<dbReference type="InterPro" id="IPR051692">
    <property type="entry name" value="OMP-like"/>
</dbReference>
<name>A0ABV2D703_9HYPH</name>
<keyword evidence="4" id="KW-0998">Cell outer membrane</keyword>
<reference evidence="8 9" key="1">
    <citation type="submission" date="2024-06" db="EMBL/GenBank/DDBJ databases">
        <authorList>
            <person name="Kim D.-U."/>
        </authorList>
    </citation>
    <scope>NUCLEOTIDE SEQUENCE [LARGE SCALE GENOMIC DNA]</scope>
    <source>
        <strain evidence="8 9">KACC15460</strain>
    </source>
</reference>
<organism evidence="8 9">
    <name type="scientific">Mesorhizobium shangrilense</name>
    <dbReference type="NCBI Taxonomy" id="460060"/>
    <lineage>
        <taxon>Bacteria</taxon>
        <taxon>Pseudomonadati</taxon>
        <taxon>Pseudomonadota</taxon>
        <taxon>Alphaproteobacteria</taxon>
        <taxon>Hyphomicrobiales</taxon>
        <taxon>Phyllobacteriaceae</taxon>
        <taxon>Mesorhizobium</taxon>
    </lineage>
</organism>